<organism evidence="2">
    <name type="scientific">Cladocopium goreaui</name>
    <dbReference type="NCBI Taxonomy" id="2562237"/>
    <lineage>
        <taxon>Eukaryota</taxon>
        <taxon>Sar</taxon>
        <taxon>Alveolata</taxon>
        <taxon>Dinophyceae</taxon>
        <taxon>Suessiales</taxon>
        <taxon>Symbiodiniaceae</taxon>
        <taxon>Cladocopium</taxon>
    </lineage>
</organism>
<keyword evidence="4" id="KW-1185">Reference proteome</keyword>
<feature type="region of interest" description="Disordered" evidence="1">
    <location>
        <begin position="13"/>
        <end position="37"/>
    </location>
</feature>
<proteinExistence type="predicted"/>
<dbReference type="AlphaFoldDB" id="A0A9P1GRU0"/>
<dbReference type="EMBL" id="CAMXCT010006764">
    <property type="protein sequence ID" value="CAI4019661.1"/>
    <property type="molecule type" value="Genomic_DNA"/>
</dbReference>
<reference evidence="2" key="1">
    <citation type="submission" date="2022-10" db="EMBL/GenBank/DDBJ databases">
        <authorList>
            <person name="Chen Y."/>
            <person name="Dougan E. K."/>
            <person name="Chan C."/>
            <person name="Rhodes N."/>
            <person name="Thang M."/>
        </authorList>
    </citation>
    <scope>NUCLEOTIDE SEQUENCE</scope>
</reference>
<evidence type="ECO:0000313" key="4">
    <source>
        <dbReference type="Proteomes" id="UP001152797"/>
    </source>
</evidence>
<protein>
    <submittedName>
        <fullName evidence="3">NAD(P)(+)--arginine ADP-ribosyltransferase (Mono(ADP-ribosyl)transferase)</fullName>
    </submittedName>
</protein>
<gene>
    <name evidence="2" type="ORF">C1SCF055_LOCUS44149</name>
</gene>
<evidence type="ECO:0000256" key="1">
    <source>
        <dbReference type="SAM" id="MobiDB-lite"/>
    </source>
</evidence>
<comment type="caution">
    <text evidence="2">The sequence shown here is derived from an EMBL/GenBank/DDBJ whole genome shotgun (WGS) entry which is preliminary data.</text>
</comment>
<evidence type="ECO:0000313" key="2">
    <source>
        <dbReference type="EMBL" id="CAI4019661.1"/>
    </source>
</evidence>
<sequence>MGCELHQLSETEIPSKPRKLGADSLSETVPPDAVSAQEPCSASERCAHEGQKSDGFTWANNVQCDSRRKVARCTCSVATTMVTQPVLTINDQCDFLMRITRAGGKQVPLTFGIVGGNVESVLPQKIGDKELPTSFGMACIRKSGKVLQSGNSCGPAPGLCDGDIVRLQVRGGKVTFFKGNMQIGNCTVGGKGEFRIAVTFQEEGQQVEILEPEADSLSPVQQTWSRRVRSFSRARATASTSERVALPP</sequence>
<evidence type="ECO:0000313" key="3">
    <source>
        <dbReference type="EMBL" id="CAL4806973.1"/>
    </source>
</evidence>
<accession>A0A9P1GRU0</accession>
<dbReference type="EMBL" id="CAMXCT030006764">
    <property type="protein sequence ID" value="CAL4806973.1"/>
    <property type="molecule type" value="Genomic_DNA"/>
</dbReference>
<reference evidence="3 4" key="2">
    <citation type="submission" date="2024-05" db="EMBL/GenBank/DDBJ databases">
        <authorList>
            <person name="Chen Y."/>
            <person name="Shah S."/>
            <person name="Dougan E. K."/>
            <person name="Thang M."/>
            <person name="Chan C."/>
        </authorList>
    </citation>
    <scope>NUCLEOTIDE SEQUENCE [LARGE SCALE GENOMIC DNA]</scope>
</reference>
<name>A0A9P1GRU0_9DINO</name>
<dbReference type="EMBL" id="CAMXCT020006764">
    <property type="protein sequence ID" value="CAL1173036.1"/>
    <property type="molecule type" value="Genomic_DNA"/>
</dbReference>
<dbReference type="Proteomes" id="UP001152797">
    <property type="component" value="Unassembled WGS sequence"/>
</dbReference>